<dbReference type="RefSeq" id="WP_111248920.1">
    <property type="nucleotide sequence ID" value="NZ_PIEU01000125.1"/>
</dbReference>
<protein>
    <submittedName>
        <fullName evidence="1">Uncharacterized protein</fullName>
    </submittedName>
</protein>
<dbReference type="Proteomes" id="UP000249828">
    <property type="component" value="Unassembled WGS sequence"/>
</dbReference>
<organism evidence="1 2">
    <name type="scientific">Enterococcus plantarum</name>
    <dbReference type="NCBI Taxonomy" id="1077675"/>
    <lineage>
        <taxon>Bacteria</taxon>
        <taxon>Bacillati</taxon>
        <taxon>Bacillota</taxon>
        <taxon>Bacilli</taxon>
        <taxon>Lactobacillales</taxon>
        <taxon>Enterococcaceae</taxon>
        <taxon>Enterococcus</taxon>
    </lineage>
</organism>
<proteinExistence type="predicted"/>
<keyword evidence="2" id="KW-1185">Reference proteome</keyword>
<evidence type="ECO:0000313" key="1">
    <source>
        <dbReference type="EMBL" id="PZL70040.1"/>
    </source>
</evidence>
<name>A0A2W3YYI5_9ENTE</name>
<dbReference type="EMBL" id="PIEU01000125">
    <property type="protein sequence ID" value="PZL70040.1"/>
    <property type="molecule type" value="Genomic_DNA"/>
</dbReference>
<sequence length="78" mass="9056">MSLFTDNVLLDKTVGYLQQGNLFSQDKGCLYRKMMLSLINPQTCKMVEVDSIYLMIELMNKGEGRSVLPKRFFLEKQD</sequence>
<evidence type="ECO:0000313" key="2">
    <source>
        <dbReference type="Proteomes" id="UP000249828"/>
    </source>
</evidence>
<dbReference type="AlphaFoldDB" id="A0A2W3YYI5"/>
<accession>A0A2W3YYI5</accession>
<gene>
    <name evidence="1" type="ORF">CI088_16175</name>
</gene>
<comment type="caution">
    <text evidence="1">The sequence shown here is derived from an EMBL/GenBank/DDBJ whole genome shotgun (WGS) entry which is preliminary data.</text>
</comment>
<reference evidence="1 2" key="1">
    <citation type="submission" date="2017-11" db="EMBL/GenBank/DDBJ databases">
        <title>Draft genome sequence of Enterococcus plantarum TRW2 strain isolated from lettuce.</title>
        <authorList>
            <person name="Kim E.B."/>
            <person name="Marco M.L."/>
            <person name="Williams T.R."/>
            <person name="You I.H."/>
        </authorList>
    </citation>
    <scope>NUCLEOTIDE SEQUENCE [LARGE SCALE GENOMIC DNA]</scope>
    <source>
        <strain evidence="1 2">TRW2</strain>
    </source>
</reference>